<keyword evidence="1" id="KW-1133">Transmembrane helix</keyword>
<proteinExistence type="predicted"/>
<gene>
    <name evidence="2" type="ORF">SCP_0900640</name>
</gene>
<feature type="transmembrane region" description="Helical" evidence="1">
    <location>
        <begin position="120"/>
        <end position="140"/>
    </location>
</feature>
<dbReference type="STRING" id="139825.A0A401GVF9"/>
<evidence type="ECO:0000256" key="1">
    <source>
        <dbReference type="SAM" id="Phobius"/>
    </source>
</evidence>
<feature type="transmembrane region" description="Helical" evidence="1">
    <location>
        <begin position="80"/>
        <end position="100"/>
    </location>
</feature>
<keyword evidence="1" id="KW-0472">Membrane</keyword>
<feature type="transmembrane region" description="Helical" evidence="1">
    <location>
        <begin position="35"/>
        <end position="60"/>
    </location>
</feature>
<dbReference type="Proteomes" id="UP000287166">
    <property type="component" value="Unassembled WGS sequence"/>
</dbReference>
<accession>A0A401GVF9</accession>
<dbReference type="GeneID" id="38783103"/>
<dbReference type="RefSeq" id="XP_027617099.1">
    <property type="nucleotide sequence ID" value="XM_027761298.1"/>
</dbReference>
<evidence type="ECO:0000313" key="3">
    <source>
        <dbReference type="Proteomes" id="UP000287166"/>
    </source>
</evidence>
<dbReference type="OrthoDB" id="3341077at2759"/>
<organism evidence="2 3">
    <name type="scientific">Sparassis crispa</name>
    <dbReference type="NCBI Taxonomy" id="139825"/>
    <lineage>
        <taxon>Eukaryota</taxon>
        <taxon>Fungi</taxon>
        <taxon>Dikarya</taxon>
        <taxon>Basidiomycota</taxon>
        <taxon>Agaricomycotina</taxon>
        <taxon>Agaricomycetes</taxon>
        <taxon>Polyporales</taxon>
        <taxon>Sparassidaceae</taxon>
        <taxon>Sparassis</taxon>
    </lineage>
</organism>
<name>A0A401GVF9_9APHY</name>
<feature type="transmembrane region" description="Helical" evidence="1">
    <location>
        <begin position="152"/>
        <end position="171"/>
    </location>
</feature>
<keyword evidence="1" id="KW-0812">Transmembrane</keyword>
<keyword evidence="3" id="KW-1185">Reference proteome</keyword>
<dbReference type="AlphaFoldDB" id="A0A401GVF9"/>
<reference evidence="2 3" key="1">
    <citation type="journal article" date="2018" name="Sci. Rep.">
        <title>Genome sequence of the cauliflower mushroom Sparassis crispa (Hanabiratake) and its association with beneficial usage.</title>
        <authorList>
            <person name="Kiyama R."/>
            <person name="Furutani Y."/>
            <person name="Kawaguchi K."/>
            <person name="Nakanishi T."/>
        </authorList>
    </citation>
    <scope>NUCLEOTIDE SEQUENCE [LARGE SCALE GENOMIC DNA]</scope>
</reference>
<feature type="transmembrane region" description="Helical" evidence="1">
    <location>
        <begin position="6"/>
        <end position="28"/>
    </location>
</feature>
<dbReference type="EMBL" id="BFAD01000009">
    <property type="protein sequence ID" value="GBE86186.1"/>
    <property type="molecule type" value="Genomic_DNA"/>
</dbReference>
<evidence type="ECO:0000313" key="2">
    <source>
        <dbReference type="EMBL" id="GBE86186.1"/>
    </source>
</evidence>
<comment type="caution">
    <text evidence="2">The sequence shown here is derived from an EMBL/GenBank/DDBJ whole genome shotgun (WGS) entry which is preliminary data.</text>
</comment>
<protein>
    <submittedName>
        <fullName evidence="2">Uncharacterized protein</fullName>
    </submittedName>
</protein>
<dbReference type="InParanoid" id="A0A401GVF9"/>
<sequence>MVVTNVIKIAFWLSSLAIGDTMLLYRLWMTWSRNVYVIIFPLCTFIASSVCCVVVVYIEAHQVGQTTFDTVHINPWLESTWSLTMCTNLSCCVLIIWRLWPVHSQVISLVEHSERHGLKWFISVFIESAVLYVAWTMLFMASYEAYTPRNNILFLVEDAWAPVSGIAFMLINMRVGLGYAVHTNVQEYFTDRQRVDRISFASLPITSTHRNVNTLENELEVSDGLQLKSFKDGCGSTAGIASPV</sequence>